<dbReference type="Gene3D" id="2.30.40.10">
    <property type="entry name" value="Urease, subunit C, domain 1"/>
    <property type="match status" value="1"/>
</dbReference>
<dbReference type="RefSeq" id="WP_302928717.1">
    <property type="nucleotide sequence ID" value="NZ_JAJEPW010000019.1"/>
</dbReference>
<comment type="cofactor">
    <cofactor evidence="1">
        <name>Zn(2+)</name>
        <dbReference type="ChEBI" id="CHEBI:29105"/>
    </cofactor>
</comment>
<feature type="region of interest" description="Disordered" evidence="2">
    <location>
        <begin position="53"/>
        <end position="90"/>
    </location>
</feature>
<dbReference type="EMBL" id="JAJEPW010000019">
    <property type="protein sequence ID" value="MCC2129437.1"/>
    <property type="molecule type" value="Genomic_DNA"/>
</dbReference>
<evidence type="ECO:0000313" key="4">
    <source>
        <dbReference type="EMBL" id="MCC2129437.1"/>
    </source>
</evidence>
<dbReference type="GO" id="GO:0016812">
    <property type="term" value="F:hydrolase activity, acting on carbon-nitrogen (but not peptide) bonds, in cyclic amides"/>
    <property type="evidence" value="ECO:0007669"/>
    <property type="project" value="TreeGrafter"/>
</dbReference>
<dbReference type="SUPFAM" id="SSF51338">
    <property type="entry name" value="Composite domain of metallo-dependent hydrolases"/>
    <property type="match status" value="1"/>
</dbReference>
<feature type="compositionally biased region" description="Low complexity" evidence="2">
    <location>
        <begin position="70"/>
        <end position="88"/>
    </location>
</feature>
<dbReference type="InterPro" id="IPR032466">
    <property type="entry name" value="Metal_Hydrolase"/>
</dbReference>
<name>A0AAE3ABC3_9FIRM</name>
<evidence type="ECO:0000256" key="2">
    <source>
        <dbReference type="SAM" id="MobiDB-lite"/>
    </source>
</evidence>
<dbReference type="GO" id="GO:0005829">
    <property type="term" value="C:cytosol"/>
    <property type="evidence" value="ECO:0007669"/>
    <property type="project" value="TreeGrafter"/>
</dbReference>
<protein>
    <submittedName>
        <fullName evidence="4">Amidohydrolase family protein</fullName>
    </submittedName>
</protein>
<evidence type="ECO:0000259" key="3">
    <source>
        <dbReference type="Pfam" id="PF01979"/>
    </source>
</evidence>
<dbReference type="InterPro" id="IPR011059">
    <property type="entry name" value="Metal-dep_hydrolase_composite"/>
</dbReference>
<dbReference type="InterPro" id="IPR006680">
    <property type="entry name" value="Amidohydro-rel"/>
</dbReference>
<reference evidence="4" key="1">
    <citation type="submission" date="2021-10" db="EMBL/GenBank/DDBJ databases">
        <title>Anaerobic single-cell dispensing facilitates the cultivation of human gut bacteria.</title>
        <authorList>
            <person name="Afrizal A."/>
        </authorList>
    </citation>
    <scope>NUCLEOTIDE SEQUENCE</scope>
    <source>
        <strain evidence="4">CLA-AA-H272</strain>
    </source>
</reference>
<sequence>MKRILTSDDVLALVRRGETELVMGPEDRLTDLARELAQRRGVKLVDAAQAAARTAAAPQPAPRPAPAAPQPASVSRPAPAAPLRPQAAGGDGEEYDLVILGGTCVLPEMGCLPLNVCVRGGKIAALTAEVPRGRRVIDASGLYVLPGIIDPHTHLGLAVPFGQELESETRSAILGGVTTIGTYFNQPGSYLPVIDRLRREVSQLSRVDMIPHFSLREQQQIDELPLYSRQGMNSFKVYMCGVPGLYPHQEDGFIIRLMQRMKQLPPTAHPILSIHCENTSICDYATEDMQSQPLDTLADWNRTHPNLAEGEAVRRAAYFAREMGVRTYVVHSSTREAMEALAADRHPNLYVETTSPYLCLDTDSPIGAYGKMLPPIREPESRKALWDGIRSGLIDTIGTDNTVLTAGEKQVSSGMREAGAGYPTLGTHLVSVLDEGIYRQELPIEKLVPLMTMNPARIFGVYPRKGTILPGSDADLVLVDLRAARTVDPRQLLSRSDFSLFQGRTLRGWPVATIKGGHIAAWNGQLTDDLQRGQVLEH</sequence>
<dbReference type="SUPFAM" id="SSF51556">
    <property type="entry name" value="Metallo-dependent hydrolases"/>
    <property type="match status" value="1"/>
</dbReference>
<dbReference type="PANTHER" id="PTHR11647">
    <property type="entry name" value="HYDRANTOINASE/DIHYDROPYRIMIDINASE FAMILY MEMBER"/>
    <property type="match status" value="1"/>
</dbReference>
<evidence type="ECO:0000313" key="5">
    <source>
        <dbReference type="Proteomes" id="UP001199319"/>
    </source>
</evidence>
<comment type="caution">
    <text evidence="4">The sequence shown here is derived from an EMBL/GenBank/DDBJ whole genome shotgun (WGS) entry which is preliminary data.</text>
</comment>
<gene>
    <name evidence="4" type="ORF">LKD37_07910</name>
</gene>
<proteinExistence type="predicted"/>
<dbReference type="InterPro" id="IPR050378">
    <property type="entry name" value="Metallo-dep_Hydrolases_sf"/>
</dbReference>
<organism evidence="4 5">
    <name type="scientific">Brotocaccenecus cirricatena</name>
    <dbReference type="NCBI Taxonomy" id="3064195"/>
    <lineage>
        <taxon>Bacteria</taxon>
        <taxon>Bacillati</taxon>
        <taxon>Bacillota</taxon>
        <taxon>Clostridia</taxon>
        <taxon>Eubacteriales</taxon>
        <taxon>Oscillospiraceae</taxon>
        <taxon>Brotocaccenecus</taxon>
    </lineage>
</organism>
<dbReference type="PANTHER" id="PTHR11647:SF1">
    <property type="entry name" value="COLLAPSIN RESPONSE MEDIATOR PROTEIN"/>
    <property type="match status" value="1"/>
</dbReference>
<dbReference type="Proteomes" id="UP001199319">
    <property type="component" value="Unassembled WGS sequence"/>
</dbReference>
<feature type="domain" description="Amidohydrolase-related" evidence="3">
    <location>
        <begin position="143"/>
        <end position="519"/>
    </location>
</feature>
<feature type="compositionally biased region" description="Pro residues" evidence="2">
    <location>
        <begin position="59"/>
        <end position="69"/>
    </location>
</feature>
<dbReference type="Gene3D" id="3.20.20.140">
    <property type="entry name" value="Metal-dependent hydrolases"/>
    <property type="match status" value="1"/>
</dbReference>
<dbReference type="Pfam" id="PF01979">
    <property type="entry name" value="Amidohydro_1"/>
    <property type="match status" value="1"/>
</dbReference>
<evidence type="ECO:0000256" key="1">
    <source>
        <dbReference type="ARBA" id="ARBA00001947"/>
    </source>
</evidence>
<accession>A0AAE3ABC3</accession>
<dbReference type="AlphaFoldDB" id="A0AAE3ABC3"/>
<keyword evidence="5" id="KW-1185">Reference proteome</keyword>